<keyword evidence="2" id="KW-1185">Reference proteome</keyword>
<organism evidence="1 2">
    <name type="scientific">Acetobacterium tundrae</name>
    <dbReference type="NCBI Taxonomy" id="132932"/>
    <lineage>
        <taxon>Bacteria</taxon>
        <taxon>Bacillati</taxon>
        <taxon>Bacillota</taxon>
        <taxon>Clostridia</taxon>
        <taxon>Eubacteriales</taxon>
        <taxon>Eubacteriaceae</taxon>
        <taxon>Acetobacterium</taxon>
    </lineage>
</organism>
<dbReference type="CDD" id="cd02513">
    <property type="entry name" value="CMP-NeuAc_Synthase"/>
    <property type="match status" value="1"/>
</dbReference>
<comment type="caution">
    <text evidence="1">The sequence shown here is derived from an EMBL/GenBank/DDBJ whole genome shotgun (WGS) entry which is preliminary data.</text>
</comment>
<evidence type="ECO:0000313" key="2">
    <source>
        <dbReference type="Proteomes" id="UP000653358"/>
    </source>
</evidence>
<dbReference type="InterPro" id="IPR050793">
    <property type="entry name" value="CMP-NeuNAc_synthase"/>
</dbReference>
<dbReference type="Pfam" id="PF02348">
    <property type="entry name" value="CTP_transf_3"/>
    <property type="match status" value="1"/>
</dbReference>
<sequence>MRFLAIIPARGGSKSIPKKNIKDLIDKPLIVWSIQAAKKSKYLDRIIVSTDDEEIKNVSLDYGAEVPFLRPQELAKDDTPSSEAIYYTMKKLIDDANEKFEYLILLQPTSPLRDEKHIDNAIEMLLEKKEQFDSLVSVTELEHPVYWNRVIGSRQELNSFLEYDKDKLFRRQDFEKTFRLNGAIYLIEVGIFMKYKSFETDSTMAFFMDRISSTDIDTKDDFEIAEFYLRNKTLTKRINNREI</sequence>
<dbReference type="PANTHER" id="PTHR21485:SF6">
    <property type="entry name" value="N-ACYLNEURAMINATE CYTIDYLYLTRANSFERASE-RELATED"/>
    <property type="match status" value="1"/>
</dbReference>
<dbReference type="InterPro" id="IPR029044">
    <property type="entry name" value="Nucleotide-diphossugar_trans"/>
</dbReference>
<name>A0ABR6WL16_9FIRM</name>
<protein>
    <submittedName>
        <fullName evidence="1">Acylneuraminate cytidylyltransferase family protein</fullName>
    </submittedName>
</protein>
<dbReference type="Gene3D" id="3.90.550.10">
    <property type="entry name" value="Spore Coat Polysaccharide Biosynthesis Protein SpsA, Chain A"/>
    <property type="match status" value="1"/>
</dbReference>
<gene>
    <name evidence="1" type="ORF">GH807_08365</name>
</gene>
<dbReference type="EMBL" id="WJBB01000008">
    <property type="protein sequence ID" value="MBC3797059.1"/>
    <property type="molecule type" value="Genomic_DNA"/>
</dbReference>
<dbReference type="SUPFAM" id="SSF53448">
    <property type="entry name" value="Nucleotide-diphospho-sugar transferases"/>
    <property type="match status" value="1"/>
</dbReference>
<dbReference type="InterPro" id="IPR003329">
    <property type="entry name" value="Cytidylyl_trans"/>
</dbReference>
<keyword evidence="1" id="KW-0808">Transferase</keyword>
<dbReference type="PANTHER" id="PTHR21485">
    <property type="entry name" value="HAD SUPERFAMILY MEMBERS CMAS AND KDSC"/>
    <property type="match status" value="1"/>
</dbReference>
<evidence type="ECO:0000313" key="1">
    <source>
        <dbReference type="EMBL" id="MBC3797059.1"/>
    </source>
</evidence>
<dbReference type="Proteomes" id="UP000653358">
    <property type="component" value="Unassembled WGS sequence"/>
</dbReference>
<dbReference type="GO" id="GO:0016779">
    <property type="term" value="F:nucleotidyltransferase activity"/>
    <property type="evidence" value="ECO:0007669"/>
    <property type="project" value="UniProtKB-KW"/>
</dbReference>
<accession>A0ABR6WL16</accession>
<reference evidence="1 2" key="1">
    <citation type="journal article" date="2020" name="mSystems">
        <title>Defining Genomic and Predicted Metabolic Features of the Acetobacterium Genus.</title>
        <authorList>
            <person name="Ross D.E."/>
            <person name="Marshall C.W."/>
            <person name="Gulliver D."/>
            <person name="May H.D."/>
            <person name="Norman R.S."/>
        </authorList>
    </citation>
    <scope>NUCLEOTIDE SEQUENCE [LARGE SCALE GENOMIC DNA]</scope>
    <source>
        <strain evidence="1 2">DSM 9173</strain>
    </source>
</reference>
<keyword evidence="1" id="KW-0548">Nucleotidyltransferase</keyword>
<proteinExistence type="predicted"/>